<reference evidence="11 12" key="1">
    <citation type="journal article" date="2012" name="Genome Biol.">
        <title>Sequencing three crocodilian genomes to illuminate the evolution of archosaurs and amniotes.</title>
        <authorList>
            <person name="St John J.A."/>
            <person name="Braun E.L."/>
            <person name="Isberg S.R."/>
            <person name="Miles L.G."/>
            <person name="Chong A.Y."/>
            <person name="Gongora J."/>
            <person name="Dalzell P."/>
            <person name="Moran C."/>
            <person name="Bed'hom B."/>
            <person name="Abzhanov A."/>
            <person name="Burgess S.C."/>
            <person name="Cooksey A.M."/>
            <person name="Castoe T.A."/>
            <person name="Crawford N.G."/>
            <person name="Densmore L.D."/>
            <person name="Drew J.C."/>
            <person name="Edwards S.V."/>
            <person name="Faircloth B.C."/>
            <person name="Fujita M.K."/>
            <person name="Greenwold M.J."/>
            <person name="Hoffmann F.G."/>
            <person name="Howard J.M."/>
            <person name="Iguchi T."/>
            <person name="Janes D.E."/>
            <person name="Khan S.Y."/>
            <person name="Kohno S."/>
            <person name="de Koning A.J."/>
            <person name="Lance S.L."/>
            <person name="McCarthy F.M."/>
            <person name="McCormack J.E."/>
            <person name="Merchant M.E."/>
            <person name="Peterson D.G."/>
            <person name="Pollock D.D."/>
            <person name="Pourmand N."/>
            <person name="Raney B.J."/>
            <person name="Roessler K.A."/>
            <person name="Sanford J.R."/>
            <person name="Sawyer R.H."/>
            <person name="Schmidt C.J."/>
            <person name="Triplett E.W."/>
            <person name="Tuberville T.D."/>
            <person name="Venegas-Anaya M."/>
            <person name="Howard J.T."/>
            <person name="Jarvis E.D."/>
            <person name="Guillette L.J.Jr."/>
            <person name="Glenn T.C."/>
            <person name="Green R.E."/>
            <person name="Ray D.A."/>
        </authorList>
    </citation>
    <scope>NUCLEOTIDE SEQUENCE [LARGE SCALE GENOMIC DNA]</scope>
    <source>
        <strain evidence="11">KSC_2009_1</strain>
    </source>
</reference>
<comment type="subcellular location">
    <subcellularLocation>
        <location evidence="1">Nucleus</location>
    </subcellularLocation>
</comment>
<dbReference type="GO" id="GO:0003677">
    <property type="term" value="F:DNA binding"/>
    <property type="evidence" value="ECO:0007669"/>
    <property type="project" value="UniProtKB-KW"/>
</dbReference>
<dbReference type="SUPFAM" id="SSF57667">
    <property type="entry name" value="beta-beta-alpha zinc fingers"/>
    <property type="match status" value="2"/>
</dbReference>
<organism evidence="11 12">
    <name type="scientific">Alligator mississippiensis</name>
    <name type="common">American alligator</name>
    <dbReference type="NCBI Taxonomy" id="8496"/>
    <lineage>
        <taxon>Eukaryota</taxon>
        <taxon>Metazoa</taxon>
        <taxon>Chordata</taxon>
        <taxon>Craniata</taxon>
        <taxon>Vertebrata</taxon>
        <taxon>Euteleostomi</taxon>
        <taxon>Archelosauria</taxon>
        <taxon>Archosauria</taxon>
        <taxon>Crocodylia</taxon>
        <taxon>Alligatoridae</taxon>
        <taxon>Alligatorinae</taxon>
        <taxon>Alligator</taxon>
    </lineage>
</organism>
<evidence type="ECO:0000256" key="1">
    <source>
        <dbReference type="ARBA" id="ARBA00004123"/>
    </source>
</evidence>
<evidence type="ECO:0000256" key="3">
    <source>
        <dbReference type="ARBA" id="ARBA00022737"/>
    </source>
</evidence>
<comment type="caution">
    <text evidence="11">The sequence shown here is derived from an EMBL/GenBank/DDBJ whole genome shotgun (WGS) entry which is preliminary data.</text>
</comment>
<dbReference type="FunFam" id="3.30.160.60:FF:000245">
    <property type="entry name" value="zinc finger protein Gfi-1"/>
    <property type="match status" value="1"/>
</dbReference>
<proteinExistence type="predicted"/>
<feature type="domain" description="C2H2-type" evidence="10">
    <location>
        <begin position="175"/>
        <end position="202"/>
    </location>
</feature>
<evidence type="ECO:0000256" key="6">
    <source>
        <dbReference type="ARBA" id="ARBA00023125"/>
    </source>
</evidence>
<evidence type="ECO:0000313" key="11">
    <source>
        <dbReference type="EMBL" id="KYO18862.1"/>
    </source>
</evidence>
<accession>A0A151M2Y2</accession>
<dbReference type="SMART" id="SM00355">
    <property type="entry name" value="ZnF_C2H2"/>
    <property type="match status" value="4"/>
</dbReference>
<feature type="region of interest" description="Disordered" evidence="9">
    <location>
        <begin position="1"/>
        <end position="56"/>
    </location>
</feature>
<keyword evidence="5" id="KW-0862">Zinc</keyword>
<dbReference type="InterPro" id="IPR050331">
    <property type="entry name" value="Zinc_finger"/>
</dbReference>
<evidence type="ECO:0000256" key="7">
    <source>
        <dbReference type="ARBA" id="ARBA00023242"/>
    </source>
</evidence>
<feature type="domain" description="C2H2-type" evidence="10">
    <location>
        <begin position="231"/>
        <end position="258"/>
    </location>
</feature>
<dbReference type="Gene3D" id="3.30.160.60">
    <property type="entry name" value="Classic Zinc Finger"/>
    <property type="match status" value="4"/>
</dbReference>
<dbReference type="PROSITE" id="PS50157">
    <property type="entry name" value="ZINC_FINGER_C2H2_2"/>
    <property type="match status" value="4"/>
</dbReference>
<dbReference type="Proteomes" id="UP000050525">
    <property type="component" value="Unassembled WGS sequence"/>
</dbReference>
<keyword evidence="3" id="KW-0677">Repeat</keyword>
<feature type="domain" description="C2H2-type" evidence="10">
    <location>
        <begin position="203"/>
        <end position="230"/>
    </location>
</feature>
<name>A0A151M2Y2_ALLMI</name>
<gene>
    <name evidence="11" type="ORF">Y1Q_0000128</name>
</gene>
<dbReference type="PROSITE" id="PS00028">
    <property type="entry name" value="ZINC_FINGER_C2H2_1"/>
    <property type="match status" value="4"/>
</dbReference>
<dbReference type="PANTHER" id="PTHR16515">
    <property type="entry name" value="PR DOMAIN ZINC FINGER PROTEIN"/>
    <property type="match status" value="1"/>
</dbReference>
<dbReference type="EMBL" id="AKHW03006771">
    <property type="protein sequence ID" value="KYO18862.1"/>
    <property type="molecule type" value="Genomic_DNA"/>
</dbReference>
<evidence type="ECO:0000256" key="8">
    <source>
        <dbReference type="PROSITE-ProRule" id="PRU00042"/>
    </source>
</evidence>
<dbReference type="FunFam" id="3.30.160.60:FF:000902">
    <property type="entry name" value="Zinc finger protein 445"/>
    <property type="match status" value="1"/>
</dbReference>
<dbReference type="GO" id="GO:0010468">
    <property type="term" value="P:regulation of gene expression"/>
    <property type="evidence" value="ECO:0007669"/>
    <property type="project" value="TreeGrafter"/>
</dbReference>
<evidence type="ECO:0000256" key="2">
    <source>
        <dbReference type="ARBA" id="ARBA00022723"/>
    </source>
</evidence>
<evidence type="ECO:0000259" key="10">
    <source>
        <dbReference type="PROSITE" id="PS50157"/>
    </source>
</evidence>
<dbReference type="InterPro" id="IPR013087">
    <property type="entry name" value="Znf_C2H2_type"/>
</dbReference>
<dbReference type="FunFam" id="3.30.160.60:FF:000345">
    <property type="entry name" value="Zinc finger protein Gfi-1"/>
    <property type="match status" value="1"/>
</dbReference>
<dbReference type="FunFam" id="3.30.160.60:FF:000100">
    <property type="entry name" value="Zinc finger 45-like"/>
    <property type="match status" value="1"/>
</dbReference>
<keyword evidence="6" id="KW-0238">DNA-binding</keyword>
<feature type="domain" description="C2H2-type" evidence="10">
    <location>
        <begin position="259"/>
        <end position="281"/>
    </location>
</feature>
<keyword evidence="12" id="KW-1185">Reference proteome</keyword>
<evidence type="ECO:0000313" key="12">
    <source>
        <dbReference type="Proteomes" id="UP000050525"/>
    </source>
</evidence>
<evidence type="ECO:0000256" key="9">
    <source>
        <dbReference type="SAM" id="MobiDB-lite"/>
    </source>
</evidence>
<keyword evidence="4 8" id="KW-0863">Zinc-finger</keyword>
<sequence>MPRSFLVRSKRGPSHGGQRLEKPRAPVPGPCTAEHLPRPETSSGSRGGLGQHPPQQLELSPQWACLPLPGLSTPPAATLWSSCPGPELQPLVQGILPPALSLGTGPRPDRVDTAPPGLLGSLLLLAKPPSCCNGCDKGLQLSCGAGTPWEPHEGTVLRPEGAPAAGAGKTQERSFPCSVCGKQFRRSSTLSTHLLIHSDTRPFPCPFCGKRFHQKSDMKKHTFIHTGEKPHRCGVCGRAFSQSSNLLTHSRRHRGHRPFACPRCPQSFQRKVDLRRHYDAHGPPPAPTPP</sequence>
<dbReference type="AlphaFoldDB" id="A0A151M2Y2"/>
<keyword evidence="7" id="KW-0539">Nucleus</keyword>
<dbReference type="InterPro" id="IPR036236">
    <property type="entry name" value="Znf_C2H2_sf"/>
</dbReference>
<dbReference type="GO" id="GO:0005634">
    <property type="term" value="C:nucleus"/>
    <property type="evidence" value="ECO:0007669"/>
    <property type="project" value="UniProtKB-SubCell"/>
</dbReference>
<dbReference type="STRING" id="8496.A0A151M2Y2"/>
<dbReference type="PANTHER" id="PTHR16515:SF49">
    <property type="entry name" value="GASTRULA ZINC FINGER PROTEIN XLCGF49.1-LIKE-RELATED"/>
    <property type="match status" value="1"/>
</dbReference>
<dbReference type="GO" id="GO:0008270">
    <property type="term" value="F:zinc ion binding"/>
    <property type="evidence" value="ECO:0007669"/>
    <property type="project" value="UniProtKB-KW"/>
</dbReference>
<dbReference type="Pfam" id="PF00096">
    <property type="entry name" value="zf-C2H2"/>
    <property type="match status" value="4"/>
</dbReference>
<keyword evidence="2" id="KW-0479">Metal-binding</keyword>
<evidence type="ECO:0000256" key="5">
    <source>
        <dbReference type="ARBA" id="ARBA00022833"/>
    </source>
</evidence>
<protein>
    <recommendedName>
        <fullName evidence="10">C2H2-type domain-containing protein</fullName>
    </recommendedName>
</protein>
<evidence type="ECO:0000256" key="4">
    <source>
        <dbReference type="ARBA" id="ARBA00022771"/>
    </source>
</evidence>